<keyword evidence="4" id="KW-1185">Reference proteome</keyword>
<dbReference type="Proteomes" id="UP001161391">
    <property type="component" value="Unassembled WGS sequence"/>
</dbReference>
<feature type="signal peptide" evidence="2">
    <location>
        <begin position="1"/>
        <end position="21"/>
    </location>
</feature>
<reference evidence="3" key="2">
    <citation type="submission" date="2023-01" db="EMBL/GenBank/DDBJ databases">
        <title>Draft genome sequence of Algimonas ampicilliniresistens strain NBRC 108219.</title>
        <authorList>
            <person name="Sun Q."/>
            <person name="Mori K."/>
        </authorList>
    </citation>
    <scope>NUCLEOTIDE SEQUENCE</scope>
    <source>
        <strain evidence="3">NBRC 108219</strain>
    </source>
</reference>
<organism evidence="3 4">
    <name type="scientific">Algimonas ampicilliniresistens</name>
    <dbReference type="NCBI Taxonomy" id="1298735"/>
    <lineage>
        <taxon>Bacteria</taxon>
        <taxon>Pseudomonadati</taxon>
        <taxon>Pseudomonadota</taxon>
        <taxon>Alphaproteobacteria</taxon>
        <taxon>Maricaulales</taxon>
        <taxon>Robiginitomaculaceae</taxon>
        <taxon>Algimonas</taxon>
    </lineage>
</organism>
<evidence type="ECO:0000313" key="4">
    <source>
        <dbReference type="Proteomes" id="UP001161391"/>
    </source>
</evidence>
<proteinExistence type="predicted"/>
<keyword evidence="2" id="KW-0732">Signal</keyword>
<sequence>MIRAFLLLLTAALLSACSMEAMSEKRVPDDVRAEINAQIDQLIAGDTEFIFDAFPEERDNPEFREQIERMAANVPNGEEVSRDVVGVIGSTEQAYSDTQGAVRRGTYNLAYELAFEDGYFLVQTAHTLTDDGDCCALRAINASRSDTSPMREDQVRRTRLFKFLALFLLITTLATAVILIIRLGGRKAREQQMGQ</sequence>
<name>A0ABQ5V7E2_9PROT</name>
<accession>A0ABQ5V7E2</accession>
<dbReference type="PROSITE" id="PS51257">
    <property type="entry name" value="PROKAR_LIPOPROTEIN"/>
    <property type="match status" value="1"/>
</dbReference>
<dbReference type="EMBL" id="BSNK01000001">
    <property type="protein sequence ID" value="GLQ22192.1"/>
    <property type="molecule type" value="Genomic_DNA"/>
</dbReference>
<keyword evidence="1" id="KW-0472">Membrane</keyword>
<evidence type="ECO:0000256" key="2">
    <source>
        <dbReference type="SAM" id="SignalP"/>
    </source>
</evidence>
<keyword evidence="1" id="KW-1133">Transmembrane helix</keyword>
<evidence type="ECO:0000256" key="1">
    <source>
        <dbReference type="SAM" id="Phobius"/>
    </source>
</evidence>
<reference evidence="3" key="1">
    <citation type="journal article" date="2014" name="Int. J. Syst. Evol. Microbiol.">
        <title>Complete genome of a new Firmicutes species belonging to the dominant human colonic microbiota ('Ruminococcus bicirculans') reveals two chromosomes and a selective capacity to utilize plant glucans.</title>
        <authorList>
            <consortium name="NISC Comparative Sequencing Program"/>
            <person name="Wegmann U."/>
            <person name="Louis P."/>
            <person name="Goesmann A."/>
            <person name="Henrissat B."/>
            <person name="Duncan S.H."/>
            <person name="Flint H.J."/>
        </authorList>
    </citation>
    <scope>NUCLEOTIDE SEQUENCE</scope>
    <source>
        <strain evidence="3">NBRC 108219</strain>
    </source>
</reference>
<gene>
    <name evidence="3" type="ORF">GCM10007853_00660</name>
</gene>
<evidence type="ECO:0000313" key="3">
    <source>
        <dbReference type="EMBL" id="GLQ22192.1"/>
    </source>
</evidence>
<comment type="caution">
    <text evidence="3">The sequence shown here is derived from an EMBL/GenBank/DDBJ whole genome shotgun (WGS) entry which is preliminary data.</text>
</comment>
<feature type="chain" id="PRO_5047008339" evidence="2">
    <location>
        <begin position="22"/>
        <end position="195"/>
    </location>
</feature>
<dbReference type="RefSeq" id="WP_284386472.1">
    <property type="nucleotide sequence ID" value="NZ_BSNK01000001.1"/>
</dbReference>
<feature type="transmembrane region" description="Helical" evidence="1">
    <location>
        <begin position="160"/>
        <end position="183"/>
    </location>
</feature>
<protein>
    <submittedName>
        <fullName evidence="3">Uncharacterized protein</fullName>
    </submittedName>
</protein>
<keyword evidence="1" id="KW-0812">Transmembrane</keyword>